<reference evidence="1 2" key="1">
    <citation type="submission" date="2016-11" db="EMBL/GenBank/DDBJ databases">
        <title>Draft genome sequences of five Shigatoxin-producing Escherichia coli isolates harboring the new recently described Subtilase cytotoxin allelic variant subAB2-3.</title>
        <authorList>
            <person name="Tasara T."/>
            <person name="Fierz L."/>
            <person name="Klumpp J."/>
            <person name="Schmidt H."/>
            <person name="Stephan R."/>
        </authorList>
    </citation>
    <scope>NUCLEOTIDE SEQUENCE [LARGE SCALE GENOMIC DNA]</scope>
    <source>
        <strain evidence="1 2">453</strain>
    </source>
</reference>
<name>A0AAP7PHI8_ECOLX</name>
<dbReference type="InterPro" id="IPR019679">
    <property type="entry name" value="Phage_P2_Cox"/>
</dbReference>
<evidence type="ECO:0008006" key="3">
    <source>
        <dbReference type="Google" id="ProtNLM"/>
    </source>
</evidence>
<gene>
    <name evidence="1" type="ORF">BMT50_08790</name>
</gene>
<dbReference type="EMBL" id="MPGR01000001">
    <property type="protein sequence ID" value="OKB76457.1"/>
    <property type="molecule type" value="Genomic_DNA"/>
</dbReference>
<dbReference type="Proteomes" id="UP000186595">
    <property type="component" value="Unassembled WGS sequence"/>
</dbReference>
<comment type="caution">
    <text evidence="1">The sequence shown here is derived from an EMBL/GenBank/DDBJ whole genome shotgun (WGS) entry which is preliminary data.</text>
</comment>
<accession>A0AAP7PHI8</accession>
<dbReference type="Pfam" id="PF10743">
    <property type="entry name" value="Phage_Cox"/>
    <property type="match status" value="1"/>
</dbReference>
<evidence type="ECO:0000313" key="2">
    <source>
        <dbReference type="Proteomes" id="UP000186595"/>
    </source>
</evidence>
<sequence>MLTPIEDRLVQYPVDGVTPAKFGELIGKSTNAVDLMIRNNKLPYVEMRDPDKPNSRAEKIVYIPAYNEGLKKAYYNKPKQLAMAWLEWLGL</sequence>
<dbReference type="Gene3D" id="6.10.200.10">
    <property type="entry name" value="Regulatory phage protein Cox"/>
    <property type="match status" value="1"/>
</dbReference>
<evidence type="ECO:0000313" key="1">
    <source>
        <dbReference type="EMBL" id="OKB76457.1"/>
    </source>
</evidence>
<organism evidence="1 2">
    <name type="scientific">Escherichia coli</name>
    <dbReference type="NCBI Taxonomy" id="562"/>
    <lineage>
        <taxon>Bacteria</taxon>
        <taxon>Pseudomonadati</taxon>
        <taxon>Pseudomonadota</taxon>
        <taxon>Gammaproteobacteria</taxon>
        <taxon>Enterobacterales</taxon>
        <taxon>Enterobacteriaceae</taxon>
        <taxon>Escherichia</taxon>
    </lineage>
</organism>
<protein>
    <recommendedName>
        <fullName evidence="3">Regulatory phage protein cox</fullName>
    </recommendedName>
</protein>
<dbReference type="InterPro" id="IPR038147">
    <property type="entry name" value="Cox_sf"/>
</dbReference>
<dbReference type="AlphaFoldDB" id="A0AAP7PHI8"/>
<proteinExistence type="predicted"/>